<dbReference type="RefSeq" id="WP_347702981.1">
    <property type="nucleotide sequence ID" value="NZ_JBDPZD010000001.1"/>
</dbReference>
<gene>
    <name evidence="2" type="ORF">ABDJ85_01620</name>
</gene>
<dbReference type="Proteomes" id="UP001495147">
    <property type="component" value="Unassembled WGS sequence"/>
</dbReference>
<organism evidence="2 3">
    <name type="scientific">Roseateles paludis</name>
    <dbReference type="NCBI Taxonomy" id="3145238"/>
    <lineage>
        <taxon>Bacteria</taxon>
        <taxon>Pseudomonadati</taxon>
        <taxon>Pseudomonadota</taxon>
        <taxon>Betaproteobacteria</taxon>
        <taxon>Burkholderiales</taxon>
        <taxon>Sphaerotilaceae</taxon>
        <taxon>Roseateles</taxon>
    </lineage>
</organism>
<feature type="transmembrane region" description="Helical" evidence="1">
    <location>
        <begin position="111"/>
        <end position="137"/>
    </location>
</feature>
<name>A0ABV0FZ56_9BURK</name>
<feature type="transmembrane region" description="Helical" evidence="1">
    <location>
        <begin position="20"/>
        <end position="38"/>
    </location>
</feature>
<keyword evidence="1" id="KW-0812">Transmembrane</keyword>
<evidence type="ECO:0000313" key="2">
    <source>
        <dbReference type="EMBL" id="MEO3690148.1"/>
    </source>
</evidence>
<reference evidence="2 3" key="1">
    <citation type="submission" date="2024-05" db="EMBL/GenBank/DDBJ databases">
        <title>Roseateles sp. DJS-2-20 16S ribosomal RNA gene Genome sequencing and assembly.</title>
        <authorList>
            <person name="Woo H."/>
        </authorList>
    </citation>
    <scope>NUCLEOTIDE SEQUENCE [LARGE SCALE GENOMIC DNA]</scope>
    <source>
        <strain evidence="2 3">DJS-2-20</strain>
    </source>
</reference>
<keyword evidence="1" id="KW-0472">Membrane</keyword>
<protein>
    <recommendedName>
        <fullName evidence="4">ABC transporter permease</fullName>
    </recommendedName>
</protein>
<keyword evidence="3" id="KW-1185">Reference proteome</keyword>
<dbReference type="EMBL" id="JBDPZD010000001">
    <property type="protein sequence ID" value="MEO3690148.1"/>
    <property type="molecule type" value="Genomic_DNA"/>
</dbReference>
<feature type="transmembrane region" description="Helical" evidence="1">
    <location>
        <begin position="189"/>
        <end position="209"/>
    </location>
</feature>
<comment type="caution">
    <text evidence="2">The sequence shown here is derived from an EMBL/GenBank/DDBJ whole genome shotgun (WGS) entry which is preliminary data.</text>
</comment>
<evidence type="ECO:0000256" key="1">
    <source>
        <dbReference type="SAM" id="Phobius"/>
    </source>
</evidence>
<accession>A0ABV0FZ56</accession>
<feature type="transmembrane region" description="Helical" evidence="1">
    <location>
        <begin position="157"/>
        <end position="182"/>
    </location>
</feature>
<proteinExistence type="predicted"/>
<feature type="transmembrane region" description="Helical" evidence="1">
    <location>
        <begin position="255"/>
        <end position="280"/>
    </location>
</feature>
<evidence type="ECO:0000313" key="3">
    <source>
        <dbReference type="Proteomes" id="UP001495147"/>
    </source>
</evidence>
<keyword evidence="1" id="KW-1133">Transmembrane helix</keyword>
<sequence>MFKHFPTLLLREWMQHKRGWLIAALLPGLLFMAMLPIGDVQGMPQGQPELLTLATLMLAGIVTWGICLMVAVFQLPGLARRDVQDRSIEFWLSLPGGHGESLLATLVAHGWLAPLAGLAVGTLLGFPIVVLLVGLKVSWGALGDVAWGQVLAVLPPLWLRAALGTLLTLVWLAPMVLVLMAASAWLKRIGVPLVLGGGGVAILIMHKIYGIEWPVAQLTAWTAQLNKAVVTEPNGLSGAMGGYASPWVWAGQDALAGLSSLVSVQALGWAAIAGVAFWLLMLKRSRIA</sequence>
<feature type="transmembrane region" description="Helical" evidence="1">
    <location>
        <begin position="50"/>
        <end position="73"/>
    </location>
</feature>
<evidence type="ECO:0008006" key="4">
    <source>
        <dbReference type="Google" id="ProtNLM"/>
    </source>
</evidence>